<feature type="non-terminal residue" evidence="1">
    <location>
        <position position="1"/>
    </location>
</feature>
<accession>A0A1A8RVK9</accession>
<gene>
    <name evidence="1" type="primary">MUC17</name>
</gene>
<sequence length="125" mass="14029">RGSVPSGLMKGWFPVLAATFRQTRLQTDRYKVLHSCNNKHYQCFPVLGLCLLSLCLTAALSCRRPPPVSRPEVLPQDRGCVSHKLTLLHIIYLNVFLGFRCFEMVTCTQTVAEHPGGRKETLASK</sequence>
<evidence type="ECO:0000313" key="1">
    <source>
        <dbReference type="EMBL" id="SBS09403.1"/>
    </source>
</evidence>
<reference evidence="1" key="1">
    <citation type="submission" date="2016-05" db="EMBL/GenBank/DDBJ databases">
        <authorList>
            <person name="Lavstsen T."/>
            <person name="Jespersen J.S."/>
        </authorList>
    </citation>
    <scope>NUCLEOTIDE SEQUENCE</scope>
    <source>
        <tissue evidence="1">Brain</tissue>
    </source>
</reference>
<name>A0A1A8RVK9_9TELE</name>
<protein>
    <submittedName>
        <fullName evidence="1">Mucin 17, cell surface associated</fullName>
    </submittedName>
</protein>
<feature type="non-terminal residue" evidence="1">
    <location>
        <position position="125"/>
    </location>
</feature>
<dbReference type="EMBL" id="HAEI01010014">
    <property type="protein sequence ID" value="SBS09403.1"/>
    <property type="molecule type" value="Transcribed_RNA"/>
</dbReference>
<reference evidence="1" key="2">
    <citation type="submission" date="2016-06" db="EMBL/GenBank/DDBJ databases">
        <title>The genome of a short-lived fish provides insights into sex chromosome evolution and the genetic control of aging.</title>
        <authorList>
            <person name="Reichwald K."/>
            <person name="Felder M."/>
            <person name="Petzold A."/>
            <person name="Koch P."/>
            <person name="Groth M."/>
            <person name="Platzer M."/>
        </authorList>
    </citation>
    <scope>NUCLEOTIDE SEQUENCE</scope>
    <source>
        <tissue evidence="1">Brain</tissue>
    </source>
</reference>
<organism evidence="1">
    <name type="scientific">Nothobranchius rachovii</name>
    <name type="common">bluefin notho</name>
    <dbReference type="NCBI Taxonomy" id="451742"/>
    <lineage>
        <taxon>Eukaryota</taxon>
        <taxon>Metazoa</taxon>
        <taxon>Chordata</taxon>
        <taxon>Craniata</taxon>
        <taxon>Vertebrata</taxon>
        <taxon>Euteleostomi</taxon>
        <taxon>Actinopterygii</taxon>
        <taxon>Neopterygii</taxon>
        <taxon>Teleostei</taxon>
        <taxon>Neoteleostei</taxon>
        <taxon>Acanthomorphata</taxon>
        <taxon>Ovalentaria</taxon>
        <taxon>Atherinomorphae</taxon>
        <taxon>Cyprinodontiformes</taxon>
        <taxon>Nothobranchiidae</taxon>
        <taxon>Nothobranchius</taxon>
    </lineage>
</organism>
<proteinExistence type="predicted"/>
<dbReference type="AlphaFoldDB" id="A0A1A8RVK9"/>